<evidence type="ECO:0000259" key="3">
    <source>
        <dbReference type="Pfam" id="PF18962"/>
    </source>
</evidence>
<dbReference type="Pfam" id="PF18962">
    <property type="entry name" value="Por_Secre_tail"/>
    <property type="match status" value="1"/>
</dbReference>
<evidence type="ECO:0000313" key="4">
    <source>
        <dbReference type="EMBL" id="AUP78683.1"/>
    </source>
</evidence>
<dbReference type="OrthoDB" id="1491481at2"/>
<evidence type="ECO:0000256" key="2">
    <source>
        <dbReference type="SAM" id="SignalP"/>
    </source>
</evidence>
<dbReference type="InterPro" id="IPR026444">
    <property type="entry name" value="Secre_tail"/>
</dbReference>
<dbReference type="RefSeq" id="WP_102755338.1">
    <property type="nucleotide sequence ID" value="NZ_CP025791.1"/>
</dbReference>
<proteinExistence type="predicted"/>
<organism evidence="4 5">
    <name type="scientific">Flavivirga eckloniae</name>
    <dbReference type="NCBI Taxonomy" id="1803846"/>
    <lineage>
        <taxon>Bacteria</taxon>
        <taxon>Pseudomonadati</taxon>
        <taxon>Bacteroidota</taxon>
        <taxon>Flavobacteriia</taxon>
        <taxon>Flavobacteriales</taxon>
        <taxon>Flavobacteriaceae</taxon>
        <taxon>Flavivirga</taxon>
    </lineage>
</organism>
<evidence type="ECO:0000256" key="1">
    <source>
        <dbReference type="ARBA" id="ARBA00022729"/>
    </source>
</evidence>
<sequence length="304" mass="32643">MKTQLLLLLLCVSALGYSQVQPTVHNATFDKIPKSAGTDCSCSGWINKDIADQAESSTSNSNDVVKFDDFESDGIYQEVAVVANSDYTLDLDYTYKIDPTTTMHVEIIILKGSGYEGGYTPAYDVPADAAQEGFGYSTVAAVEMAANQLARTLVTPPGNTNTNAITQLTFNTGSETSIAIFIRAVGPYDAGSHGDSGKDKGWMNGDSEIRMDNLVLANTTTLSAEDFLASKFKVHPNPVEEVLTINADNIEVSSVKIYNILGKEVYGQKGLSNSNINVSSLSSGMYLLRIATENSSLTQKIVVK</sequence>
<keyword evidence="5" id="KW-1185">Reference proteome</keyword>
<dbReference type="AlphaFoldDB" id="A0A2K9PNN9"/>
<dbReference type="EMBL" id="CP025791">
    <property type="protein sequence ID" value="AUP78683.1"/>
    <property type="molecule type" value="Genomic_DNA"/>
</dbReference>
<feature type="chain" id="PRO_5014920997" description="Secretion system C-terminal sorting domain-containing protein" evidence="2">
    <location>
        <begin position="21"/>
        <end position="304"/>
    </location>
</feature>
<accession>A0A2K9PNN9</accession>
<name>A0A2K9PNN9_9FLAO</name>
<dbReference type="KEGG" id="fek:C1H87_08160"/>
<protein>
    <recommendedName>
        <fullName evidence="3">Secretion system C-terminal sorting domain-containing protein</fullName>
    </recommendedName>
</protein>
<dbReference type="NCBIfam" id="TIGR04183">
    <property type="entry name" value="Por_Secre_tail"/>
    <property type="match status" value="1"/>
</dbReference>
<keyword evidence="1 2" id="KW-0732">Signal</keyword>
<gene>
    <name evidence="4" type="ORF">C1H87_08160</name>
</gene>
<dbReference type="Proteomes" id="UP000235826">
    <property type="component" value="Chromosome"/>
</dbReference>
<feature type="domain" description="Secretion system C-terminal sorting" evidence="3">
    <location>
        <begin position="234"/>
        <end position="303"/>
    </location>
</feature>
<evidence type="ECO:0000313" key="5">
    <source>
        <dbReference type="Proteomes" id="UP000235826"/>
    </source>
</evidence>
<reference evidence="4 5" key="1">
    <citation type="submission" date="2018-01" db="EMBL/GenBank/DDBJ databases">
        <title>Complete genome sequence of Flavivirga eckloniae ECD14 isolated from seaweed Ecklonia cava.</title>
        <authorList>
            <person name="Lee J.H."/>
            <person name="Baik K.S."/>
            <person name="Seong C.N."/>
        </authorList>
    </citation>
    <scope>NUCLEOTIDE SEQUENCE [LARGE SCALE GENOMIC DNA]</scope>
    <source>
        <strain evidence="4 5">ECD14</strain>
    </source>
</reference>
<feature type="signal peptide" evidence="2">
    <location>
        <begin position="1"/>
        <end position="20"/>
    </location>
</feature>